<evidence type="ECO:0000313" key="2">
    <source>
        <dbReference type="Proteomes" id="UP000236161"/>
    </source>
</evidence>
<accession>A0A2I0AEC9</accession>
<dbReference type="Proteomes" id="UP000236161">
    <property type="component" value="Unassembled WGS sequence"/>
</dbReference>
<proteinExistence type="predicted"/>
<evidence type="ECO:0000313" key="1">
    <source>
        <dbReference type="EMBL" id="PKA53865.1"/>
    </source>
</evidence>
<sequence>MLKNFHIDKIKVKLYIFSSNTLKTNSLIDIITKRCIIIGITLKWNLKITYYTMNRTLNACTPLEFNVMQRIAAKTSLFNSTALICHK</sequence>
<protein>
    <submittedName>
        <fullName evidence="1">Uncharacterized protein</fullName>
    </submittedName>
</protein>
<name>A0A2I0AEC9_9ASPA</name>
<dbReference type="AlphaFoldDB" id="A0A2I0AEC9"/>
<keyword evidence="2" id="KW-1185">Reference proteome</keyword>
<dbReference type="EMBL" id="KZ451988">
    <property type="protein sequence ID" value="PKA53865.1"/>
    <property type="molecule type" value="Genomic_DNA"/>
</dbReference>
<organism evidence="1 2">
    <name type="scientific">Apostasia shenzhenica</name>
    <dbReference type="NCBI Taxonomy" id="1088818"/>
    <lineage>
        <taxon>Eukaryota</taxon>
        <taxon>Viridiplantae</taxon>
        <taxon>Streptophyta</taxon>
        <taxon>Embryophyta</taxon>
        <taxon>Tracheophyta</taxon>
        <taxon>Spermatophyta</taxon>
        <taxon>Magnoliopsida</taxon>
        <taxon>Liliopsida</taxon>
        <taxon>Asparagales</taxon>
        <taxon>Orchidaceae</taxon>
        <taxon>Apostasioideae</taxon>
        <taxon>Apostasia</taxon>
    </lineage>
</organism>
<gene>
    <name evidence="1" type="ORF">AXF42_Ash011345</name>
</gene>
<reference evidence="1 2" key="1">
    <citation type="journal article" date="2017" name="Nature">
        <title>The Apostasia genome and the evolution of orchids.</title>
        <authorList>
            <person name="Zhang G.Q."/>
            <person name="Liu K.W."/>
            <person name="Li Z."/>
            <person name="Lohaus R."/>
            <person name="Hsiao Y.Y."/>
            <person name="Niu S.C."/>
            <person name="Wang J.Y."/>
            <person name="Lin Y.C."/>
            <person name="Xu Q."/>
            <person name="Chen L.J."/>
            <person name="Yoshida K."/>
            <person name="Fujiwara S."/>
            <person name="Wang Z.W."/>
            <person name="Zhang Y.Q."/>
            <person name="Mitsuda N."/>
            <person name="Wang M."/>
            <person name="Liu G.H."/>
            <person name="Pecoraro L."/>
            <person name="Huang H.X."/>
            <person name="Xiao X.J."/>
            <person name="Lin M."/>
            <person name="Wu X.Y."/>
            <person name="Wu W.L."/>
            <person name="Chen Y.Y."/>
            <person name="Chang S.B."/>
            <person name="Sakamoto S."/>
            <person name="Ohme-Takagi M."/>
            <person name="Yagi M."/>
            <person name="Zeng S.J."/>
            <person name="Shen C.Y."/>
            <person name="Yeh C.M."/>
            <person name="Luo Y.B."/>
            <person name="Tsai W.C."/>
            <person name="Van de Peer Y."/>
            <person name="Liu Z.J."/>
        </authorList>
    </citation>
    <scope>NUCLEOTIDE SEQUENCE [LARGE SCALE GENOMIC DNA]</scope>
    <source>
        <strain evidence="2">cv. Shenzhen</strain>
        <tissue evidence="1">Stem</tissue>
    </source>
</reference>